<keyword evidence="2" id="KW-1185">Reference proteome</keyword>
<dbReference type="Proteomes" id="UP001597478">
    <property type="component" value="Unassembled WGS sequence"/>
</dbReference>
<name>A0ABW5WAR8_9PSEU</name>
<accession>A0ABW5WAR8</accession>
<evidence type="ECO:0000313" key="2">
    <source>
        <dbReference type="Proteomes" id="UP001597478"/>
    </source>
</evidence>
<reference evidence="2" key="1">
    <citation type="journal article" date="2019" name="Int. J. Syst. Evol. Microbiol.">
        <title>The Global Catalogue of Microorganisms (GCM) 10K type strain sequencing project: providing services to taxonomists for standard genome sequencing and annotation.</title>
        <authorList>
            <consortium name="The Broad Institute Genomics Platform"/>
            <consortium name="The Broad Institute Genome Sequencing Center for Infectious Disease"/>
            <person name="Wu L."/>
            <person name="Ma J."/>
        </authorList>
    </citation>
    <scope>NUCLEOTIDE SEQUENCE [LARGE SCALE GENOMIC DNA]</scope>
    <source>
        <strain evidence="2">IBRC-M 10906</strain>
    </source>
</reference>
<dbReference type="EMBL" id="JBHUOF010000013">
    <property type="protein sequence ID" value="MFD2800182.1"/>
    <property type="molecule type" value="Genomic_DNA"/>
</dbReference>
<sequence length="138" mass="15272">MTTHNRRFAAQVRQEACTVGDPARACEKHVPSLDGVIASGFKLSGRLHAVWPLLGVYRGNTRARVAHGSLEIRFGHWWFETPLSNISTVTAQDDGTVCITFKEPVHGHEPVGVHHHDFRLQIDNPRGFAAALRSRMAG</sequence>
<comment type="caution">
    <text evidence="1">The sequence shown here is derived from an EMBL/GenBank/DDBJ whole genome shotgun (WGS) entry which is preliminary data.</text>
</comment>
<proteinExistence type="predicted"/>
<organism evidence="1 2">
    <name type="scientific">Prauserella oleivorans</name>
    <dbReference type="NCBI Taxonomy" id="1478153"/>
    <lineage>
        <taxon>Bacteria</taxon>
        <taxon>Bacillati</taxon>
        <taxon>Actinomycetota</taxon>
        <taxon>Actinomycetes</taxon>
        <taxon>Pseudonocardiales</taxon>
        <taxon>Pseudonocardiaceae</taxon>
        <taxon>Prauserella</taxon>
    </lineage>
</organism>
<gene>
    <name evidence="1" type="ORF">ACFS2C_12340</name>
</gene>
<protein>
    <submittedName>
        <fullName evidence="1">Uncharacterized protein</fullName>
    </submittedName>
</protein>
<dbReference type="RefSeq" id="WP_377385189.1">
    <property type="nucleotide sequence ID" value="NZ_JBHSAN010000004.1"/>
</dbReference>
<evidence type="ECO:0000313" key="1">
    <source>
        <dbReference type="EMBL" id="MFD2800182.1"/>
    </source>
</evidence>